<comment type="caution">
    <text evidence="1">The sequence shown here is derived from an EMBL/GenBank/DDBJ whole genome shotgun (WGS) entry which is preliminary data.</text>
</comment>
<evidence type="ECO:0000313" key="1">
    <source>
        <dbReference type="EMBL" id="KAF5320849.1"/>
    </source>
</evidence>
<protein>
    <submittedName>
        <fullName evidence="1">Uncharacterized protein</fullName>
    </submittedName>
</protein>
<dbReference type="OrthoDB" id="3063824at2759"/>
<dbReference type="AlphaFoldDB" id="A0A8H5F245"/>
<dbReference type="Proteomes" id="UP000567179">
    <property type="component" value="Unassembled WGS sequence"/>
</dbReference>
<gene>
    <name evidence="1" type="ORF">D9619_002271</name>
</gene>
<accession>A0A8H5F245</accession>
<keyword evidence="2" id="KW-1185">Reference proteome</keyword>
<reference evidence="1 2" key="1">
    <citation type="journal article" date="2020" name="ISME J.">
        <title>Uncovering the hidden diversity of litter-decomposition mechanisms in mushroom-forming fungi.</title>
        <authorList>
            <person name="Floudas D."/>
            <person name="Bentzer J."/>
            <person name="Ahren D."/>
            <person name="Johansson T."/>
            <person name="Persson P."/>
            <person name="Tunlid A."/>
        </authorList>
    </citation>
    <scope>NUCLEOTIDE SEQUENCE [LARGE SCALE GENOMIC DNA]</scope>
    <source>
        <strain evidence="1 2">CBS 101986</strain>
    </source>
</reference>
<proteinExistence type="predicted"/>
<organism evidence="1 2">
    <name type="scientific">Psilocybe cf. subviscida</name>
    <dbReference type="NCBI Taxonomy" id="2480587"/>
    <lineage>
        <taxon>Eukaryota</taxon>
        <taxon>Fungi</taxon>
        <taxon>Dikarya</taxon>
        <taxon>Basidiomycota</taxon>
        <taxon>Agaricomycotina</taxon>
        <taxon>Agaricomycetes</taxon>
        <taxon>Agaricomycetidae</taxon>
        <taxon>Agaricales</taxon>
        <taxon>Agaricineae</taxon>
        <taxon>Strophariaceae</taxon>
        <taxon>Psilocybe</taxon>
    </lineage>
</organism>
<evidence type="ECO:0000313" key="2">
    <source>
        <dbReference type="Proteomes" id="UP000567179"/>
    </source>
</evidence>
<dbReference type="EMBL" id="JAACJJ010000028">
    <property type="protein sequence ID" value="KAF5320849.1"/>
    <property type="molecule type" value="Genomic_DNA"/>
</dbReference>
<name>A0A8H5F245_9AGAR</name>
<sequence length="230" mass="25260">MPQDKQSDPQVEHVAAEVEGEGTGSIMLTLCISSAISPGYRYAVAPLPPSYEGACRDALRIFAPYLPGSTKAVIVRLARQRSDGERVWSIISAKDWGAVLQRDGEELGVFTSDIVPDTVPYTANFVGKPAKVHIHFCVFSGSRERNTITSVNSFEELQAAADKVLGLGMTILKYDARMLGTPDIKNDYLNMINESTSGRHRRPKLEILADMDTVHYLSGLFAEPLIVYVI</sequence>